<accession>A0A0E9SCJ3</accession>
<keyword evidence="1" id="KW-0472">Membrane</keyword>
<reference evidence="2" key="2">
    <citation type="journal article" date="2015" name="Fish Shellfish Immunol.">
        <title>Early steps in the European eel (Anguilla anguilla)-Vibrio vulnificus interaction in the gills: Role of the RtxA13 toxin.</title>
        <authorList>
            <person name="Callol A."/>
            <person name="Pajuelo D."/>
            <person name="Ebbesson L."/>
            <person name="Teles M."/>
            <person name="MacKenzie S."/>
            <person name="Amaro C."/>
        </authorList>
    </citation>
    <scope>NUCLEOTIDE SEQUENCE</scope>
</reference>
<sequence length="88" mass="10230">MTMFVTWCNLIQLSVQLRDLITIHSNYLLRSNTLLDHFFHIILYIIINSSFTVILCLQSFYVCTVGTCTPRLHLNLCLYFDPSPKKCG</sequence>
<feature type="transmembrane region" description="Helical" evidence="1">
    <location>
        <begin position="41"/>
        <end position="63"/>
    </location>
</feature>
<evidence type="ECO:0000256" key="1">
    <source>
        <dbReference type="SAM" id="Phobius"/>
    </source>
</evidence>
<evidence type="ECO:0000313" key="2">
    <source>
        <dbReference type="EMBL" id="JAH38405.1"/>
    </source>
</evidence>
<keyword evidence="1" id="KW-1133">Transmembrane helix</keyword>
<reference evidence="2" key="1">
    <citation type="submission" date="2014-11" db="EMBL/GenBank/DDBJ databases">
        <authorList>
            <person name="Amaro Gonzalez C."/>
        </authorList>
    </citation>
    <scope>NUCLEOTIDE SEQUENCE</scope>
</reference>
<organism evidence="2">
    <name type="scientific">Anguilla anguilla</name>
    <name type="common">European freshwater eel</name>
    <name type="synonym">Muraena anguilla</name>
    <dbReference type="NCBI Taxonomy" id="7936"/>
    <lineage>
        <taxon>Eukaryota</taxon>
        <taxon>Metazoa</taxon>
        <taxon>Chordata</taxon>
        <taxon>Craniata</taxon>
        <taxon>Vertebrata</taxon>
        <taxon>Euteleostomi</taxon>
        <taxon>Actinopterygii</taxon>
        <taxon>Neopterygii</taxon>
        <taxon>Teleostei</taxon>
        <taxon>Anguilliformes</taxon>
        <taxon>Anguillidae</taxon>
        <taxon>Anguilla</taxon>
    </lineage>
</organism>
<dbReference type="EMBL" id="GBXM01070172">
    <property type="protein sequence ID" value="JAH38405.1"/>
    <property type="molecule type" value="Transcribed_RNA"/>
</dbReference>
<dbReference type="AlphaFoldDB" id="A0A0E9SCJ3"/>
<keyword evidence="1" id="KW-0812">Transmembrane</keyword>
<name>A0A0E9SCJ3_ANGAN</name>
<protein>
    <submittedName>
        <fullName evidence="2">Uncharacterized protein</fullName>
    </submittedName>
</protein>
<proteinExistence type="predicted"/>